<dbReference type="InterPro" id="IPR006603">
    <property type="entry name" value="PQ-loop_rpt"/>
</dbReference>
<feature type="transmembrane region" description="Helical" evidence="7">
    <location>
        <begin position="89"/>
        <end position="108"/>
    </location>
</feature>
<organism evidence="9 10">
    <name type="scientific">Rhodotorula taiwanensis</name>
    <dbReference type="NCBI Taxonomy" id="741276"/>
    <lineage>
        <taxon>Eukaryota</taxon>
        <taxon>Fungi</taxon>
        <taxon>Dikarya</taxon>
        <taxon>Basidiomycota</taxon>
        <taxon>Pucciniomycotina</taxon>
        <taxon>Microbotryomycetes</taxon>
        <taxon>Sporidiobolales</taxon>
        <taxon>Sporidiobolaceae</taxon>
        <taxon>Rhodotorula</taxon>
    </lineage>
</organism>
<keyword evidence="10" id="KW-1185">Reference proteome</keyword>
<dbReference type="AlphaFoldDB" id="A0A2S5BFZ8"/>
<feature type="transmembrane region" description="Helical" evidence="7">
    <location>
        <begin position="55"/>
        <end position="77"/>
    </location>
</feature>
<keyword evidence="2 7" id="KW-0812">Transmembrane</keyword>
<keyword evidence="8" id="KW-0732">Signal</keyword>
<dbReference type="GO" id="GO:0015174">
    <property type="term" value="F:basic amino acid transmembrane transporter activity"/>
    <property type="evidence" value="ECO:0007669"/>
    <property type="project" value="UniProtKB-ARBA"/>
</dbReference>
<comment type="similarity">
    <text evidence="5">Belongs to the laat-1 family.</text>
</comment>
<sequence length="358" mass="38859">MASIASLRPRLLVSAVVLALAAGVCAARPTGHLPPPAPPGWHDEPVKIYDGHPRLALAFGWSSLAAWILVYTDPIVLCYKEQSGESLSLLFLFIWLTGDITNLLGSLWQGLIPTVILVALYYTICDCILLFQVFYYRRKRRVHPELYAPGSGAVVSSDGLAPVEPAFPCTTSQSEQTPLLSAFSAAGPSDEPLSPALQRTKDVISYAGGFILILVVGLIAYAAGKKSAKQGRTEEVWDTSAQIVGWISAFLYLGSRLPQLNLNRKTKCAGLSLLMFAFAVCGNATYVASILLTSTSTQHVMINAPWLVGSAGTIALDFLVLGQFAYYAKERRLEQARKAKIFADEEQEALLRTDTEAY</sequence>
<feature type="transmembrane region" description="Helical" evidence="7">
    <location>
        <begin position="273"/>
        <end position="292"/>
    </location>
</feature>
<name>A0A2S5BFZ8_9BASI</name>
<evidence type="ECO:0000256" key="8">
    <source>
        <dbReference type="SAM" id="SignalP"/>
    </source>
</evidence>
<comment type="catalytic activity">
    <reaction evidence="6">
        <text>L-histidine(out) + L-arginine(in) = L-histidine(in) + L-arginine(out)</text>
        <dbReference type="Rhea" id="RHEA:71063"/>
        <dbReference type="ChEBI" id="CHEBI:32682"/>
        <dbReference type="ChEBI" id="CHEBI:57595"/>
    </reaction>
</comment>
<reference evidence="9 10" key="1">
    <citation type="journal article" date="2018" name="Front. Microbiol.">
        <title>Prospects for Fungal Bioremediation of Acidic Radioactive Waste Sites: Characterization and Genome Sequence of Rhodotorula taiwanensis MD1149.</title>
        <authorList>
            <person name="Tkavc R."/>
            <person name="Matrosova V.Y."/>
            <person name="Grichenko O.E."/>
            <person name="Gostincar C."/>
            <person name="Volpe R.P."/>
            <person name="Klimenkova P."/>
            <person name="Gaidamakova E.K."/>
            <person name="Zhou C.E."/>
            <person name="Stewart B.J."/>
            <person name="Lyman M.G."/>
            <person name="Malfatti S.A."/>
            <person name="Rubinfeld B."/>
            <person name="Courtot M."/>
            <person name="Singh J."/>
            <person name="Dalgard C.L."/>
            <person name="Hamilton T."/>
            <person name="Frey K.G."/>
            <person name="Gunde-Cimerman N."/>
            <person name="Dugan L."/>
            <person name="Daly M.J."/>
        </authorList>
    </citation>
    <scope>NUCLEOTIDE SEQUENCE [LARGE SCALE GENOMIC DNA]</scope>
    <source>
        <strain evidence="9 10">MD1149</strain>
    </source>
</reference>
<dbReference type="PANTHER" id="PTHR16201:SF44">
    <property type="entry name" value="SEVEN TRANSMEMBRANE PROTEIN 1"/>
    <property type="match status" value="1"/>
</dbReference>
<comment type="caution">
    <text evidence="9">The sequence shown here is derived from an EMBL/GenBank/DDBJ whole genome shotgun (WGS) entry which is preliminary data.</text>
</comment>
<evidence type="ECO:0000256" key="3">
    <source>
        <dbReference type="ARBA" id="ARBA00022989"/>
    </source>
</evidence>
<evidence type="ECO:0000256" key="7">
    <source>
        <dbReference type="SAM" id="Phobius"/>
    </source>
</evidence>
<dbReference type="FunFam" id="1.20.1280.290:FF:000009">
    <property type="entry name" value="PQ loop repeat family protein"/>
    <property type="match status" value="1"/>
</dbReference>
<evidence type="ECO:0000256" key="2">
    <source>
        <dbReference type="ARBA" id="ARBA00022692"/>
    </source>
</evidence>
<keyword evidence="3 7" id="KW-1133">Transmembrane helix</keyword>
<dbReference type="GO" id="GO:0034486">
    <property type="term" value="P:vacuolar transmembrane transport"/>
    <property type="evidence" value="ECO:0007669"/>
    <property type="project" value="UniProtKB-ARBA"/>
</dbReference>
<feature type="transmembrane region" description="Helical" evidence="7">
    <location>
        <begin position="236"/>
        <end position="253"/>
    </location>
</feature>
<keyword evidence="4 7" id="KW-0472">Membrane</keyword>
<feature type="signal peptide" evidence="8">
    <location>
        <begin position="1"/>
        <end position="26"/>
    </location>
</feature>
<evidence type="ECO:0000256" key="1">
    <source>
        <dbReference type="ARBA" id="ARBA00004141"/>
    </source>
</evidence>
<proteinExistence type="inferred from homology"/>
<accession>A0A2S5BFZ8</accession>
<dbReference type="FunFam" id="1.20.1280.290:FF:000012">
    <property type="entry name" value="Vacuolar membrane PQ loop repeat protein"/>
    <property type="match status" value="1"/>
</dbReference>
<feature type="chain" id="PRO_5015478689" evidence="8">
    <location>
        <begin position="27"/>
        <end position="358"/>
    </location>
</feature>
<dbReference type="SMART" id="SM00679">
    <property type="entry name" value="CTNS"/>
    <property type="match status" value="2"/>
</dbReference>
<dbReference type="EMBL" id="PJQD01000013">
    <property type="protein sequence ID" value="POY75702.1"/>
    <property type="molecule type" value="Genomic_DNA"/>
</dbReference>
<dbReference type="Proteomes" id="UP000237144">
    <property type="component" value="Unassembled WGS sequence"/>
</dbReference>
<dbReference type="PANTHER" id="PTHR16201">
    <property type="entry name" value="SEVEN TRANSMEMBRANE PROTEIN 1-RELATED"/>
    <property type="match status" value="1"/>
</dbReference>
<dbReference type="GO" id="GO:0098852">
    <property type="term" value="C:lytic vacuole membrane"/>
    <property type="evidence" value="ECO:0007669"/>
    <property type="project" value="UniProtKB-ARBA"/>
</dbReference>
<dbReference type="Pfam" id="PF04193">
    <property type="entry name" value="PQ-loop"/>
    <property type="match status" value="2"/>
</dbReference>
<evidence type="ECO:0000256" key="4">
    <source>
        <dbReference type="ARBA" id="ARBA00023136"/>
    </source>
</evidence>
<dbReference type="Gene3D" id="1.20.1280.290">
    <property type="match status" value="2"/>
</dbReference>
<evidence type="ECO:0000313" key="9">
    <source>
        <dbReference type="EMBL" id="POY75702.1"/>
    </source>
</evidence>
<feature type="transmembrane region" description="Helical" evidence="7">
    <location>
        <begin position="203"/>
        <end position="224"/>
    </location>
</feature>
<evidence type="ECO:0000313" key="10">
    <source>
        <dbReference type="Proteomes" id="UP000237144"/>
    </source>
</evidence>
<feature type="transmembrane region" description="Helical" evidence="7">
    <location>
        <begin position="304"/>
        <end position="328"/>
    </location>
</feature>
<protein>
    <submittedName>
        <fullName evidence="9">Uncharacterized protein</fullName>
    </submittedName>
</protein>
<comment type="subcellular location">
    <subcellularLocation>
        <location evidence="1">Membrane</location>
        <topology evidence="1">Multi-pass membrane protein</topology>
    </subcellularLocation>
</comment>
<dbReference type="InterPro" id="IPR051415">
    <property type="entry name" value="LAAT-1"/>
</dbReference>
<evidence type="ECO:0000256" key="6">
    <source>
        <dbReference type="ARBA" id="ARBA00050768"/>
    </source>
</evidence>
<feature type="transmembrane region" description="Helical" evidence="7">
    <location>
        <begin position="114"/>
        <end position="136"/>
    </location>
</feature>
<evidence type="ECO:0000256" key="5">
    <source>
        <dbReference type="ARBA" id="ARBA00038039"/>
    </source>
</evidence>
<gene>
    <name evidence="9" type="ORF">BMF94_1325</name>
</gene>
<dbReference type="OrthoDB" id="8048523at2759"/>